<accession>A0A7Z3CAJ2</accession>
<gene>
    <name evidence="1" type="ORF">C6Y56_28505</name>
</gene>
<evidence type="ECO:0000313" key="1">
    <source>
        <dbReference type="EMBL" id="QJP98661.1"/>
    </source>
</evidence>
<organism evidence="1 2">
    <name type="scientific">Pseudomonas fluorescens</name>
    <dbReference type="NCBI Taxonomy" id="294"/>
    <lineage>
        <taxon>Bacteria</taxon>
        <taxon>Pseudomonadati</taxon>
        <taxon>Pseudomonadota</taxon>
        <taxon>Gammaproteobacteria</taxon>
        <taxon>Pseudomonadales</taxon>
        <taxon>Pseudomonadaceae</taxon>
        <taxon>Pseudomonas</taxon>
    </lineage>
</organism>
<dbReference type="AlphaFoldDB" id="A0A7Z3CAJ2"/>
<dbReference type="Proteomes" id="UP000501669">
    <property type="component" value="Chromosome"/>
</dbReference>
<proteinExistence type="predicted"/>
<dbReference type="EMBL" id="CP027561">
    <property type="protein sequence ID" value="QJP98661.1"/>
    <property type="molecule type" value="Genomic_DNA"/>
</dbReference>
<reference evidence="1 2" key="1">
    <citation type="submission" date="2018-03" db="EMBL/GenBank/DDBJ databases">
        <title>Complete genome sequence of Pseudomonas fluorescens sp. G7.</title>
        <authorList>
            <person name="Gao C.-H."/>
            <person name="Li Z."/>
            <person name="Cai P."/>
        </authorList>
    </citation>
    <scope>NUCLEOTIDE SEQUENCE [LARGE SCALE GENOMIC DNA]</scope>
    <source>
        <strain evidence="1 2">G7</strain>
    </source>
</reference>
<name>A0A7Z3CAJ2_PSEFL</name>
<protein>
    <submittedName>
        <fullName evidence="1">Uncharacterized protein</fullName>
    </submittedName>
</protein>
<sequence length="162" mass="18531">MAWLPMASMAMDVCNSESDTKHFLSQWSESRDNKPDDILSGLHKDQFSVEYGKVVYRGDLNDDGQEDFIFTSYSSRGSAGDSTFAFLIQCHGYLKHVGGDYFARVKVLDGPPKNGGDFKDIAIYSYVRDKRDQISYMGKDALTRRHLWQFNPQTQRYEGQSE</sequence>
<evidence type="ECO:0000313" key="2">
    <source>
        <dbReference type="Proteomes" id="UP000501669"/>
    </source>
</evidence>